<proteinExistence type="predicted"/>
<dbReference type="Ensembl" id="ENSCCRT00000069318.2">
    <property type="protein sequence ID" value="ENSCCRP00000063961.2"/>
    <property type="gene ID" value="ENSCCRG00000034371.2"/>
</dbReference>
<dbReference type="InterPro" id="IPR001611">
    <property type="entry name" value="Leu-rich_rpt"/>
</dbReference>
<protein>
    <submittedName>
        <fullName evidence="3">Uncharacterized protein</fullName>
    </submittedName>
</protein>
<sequence>KLRDSVKLLSDVLQNPHCKLEKLRLSGCGVTDEGCAALTSALRSNPSHLRELNLFGNKLRDSSRKLLSDLKDDPHYKLQTLSY</sequence>
<name>A0A8C1DSX2_CYPCA</name>
<dbReference type="InterPro" id="IPR032675">
    <property type="entry name" value="LRR_dom_sf"/>
</dbReference>
<evidence type="ECO:0000313" key="3">
    <source>
        <dbReference type="Ensembl" id="ENSCCRP00000063961.2"/>
    </source>
</evidence>
<accession>A0A8C1DSX2</accession>
<keyword evidence="1" id="KW-0433">Leucine-rich repeat</keyword>
<dbReference type="SUPFAM" id="SSF52047">
    <property type="entry name" value="RNI-like"/>
    <property type="match status" value="1"/>
</dbReference>
<evidence type="ECO:0000256" key="1">
    <source>
        <dbReference type="ARBA" id="ARBA00022614"/>
    </source>
</evidence>
<reference evidence="3" key="2">
    <citation type="submission" date="2025-09" db="UniProtKB">
        <authorList>
            <consortium name="Ensembl"/>
        </authorList>
    </citation>
    <scope>IDENTIFICATION</scope>
</reference>
<dbReference type="SMART" id="SM00368">
    <property type="entry name" value="LRR_RI"/>
    <property type="match status" value="2"/>
</dbReference>
<reference evidence="3" key="1">
    <citation type="submission" date="2025-08" db="UniProtKB">
        <authorList>
            <consortium name="Ensembl"/>
        </authorList>
    </citation>
    <scope>IDENTIFICATION</scope>
</reference>
<evidence type="ECO:0000313" key="4">
    <source>
        <dbReference type="Proteomes" id="UP001108240"/>
    </source>
</evidence>
<dbReference type="InterPro" id="IPR051261">
    <property type="entry name" value="NLR"/>
</dbReference>
<dbReference type="OMA" id="PHCQLKV"/>
<dbReference type="GeneTree" id="ENSGT01150000286911"/>
<dbReference type="Pfam" id="PF13516">
    <property type="entry name" value="LRR_6"/>
    <property type="match status" value="2"/>
</dbReference>
<organism evidence="3 4">
    <name type="scientific">Cyprinus carpio carpio</name>
    <dbReference type="NCBI Taxonomy" id="630221"/>
    <lineage>
        <taxon>Eukaryota</taxon>
        <taxon>Metazoa</taxon>
        <taxon>Chordata</taxon>
        <taxon>Craniata</taxon>
        <taxon>Vertebrata</taxon>
        <taxon>Euteleostomi</taxon>
        <taxon>Actinopterygii</taxon>
        <taxon>Neopterygii</taxon>
        <taxon>Teleostei</taxon>
        <taxon>Ostariophysi</taxon>
        <taxon>Cypriniformes</taxon>
        <taxon>Cyprinidae</taxon>
        <taxon>Cyprininae</taxon>
        <taxon>Cyprinus</taxon>
    </lineage>
</organism>
<dbReference type="Proteomes" id="UP001108240">
    <property type="component" value="Unplaced"/>
</dbReference>
<dbReference type="AlphaFoldDB" id="A0A8C1DSX2"/>
<dbReference type="Gene3D" id="3.80.10.10">
    <property type="entry name" value="Ribonuclease Inhibitor"/>
    <property type="match status" value="1"/>
</dbReference>
<keyword evidence="2" id="KW-0677">Repeat</keyword>
<dbReference type="PANTHER" id="PTHR24106">
    <property type="entry name" value="NACHT, LRR AND CARD DOMAINS-CONTAINING"/>
    <property type="match status" value="1"/>
</dbReference>
<evidence type="ECO:0000256" key="2">
    <source>
        <dbReference type="ARBA" id="ARBA00022737"/>
    </source>
</evidence>
<keyword evidence="4" id="KW-1185">Reference proteome</keyword>